<accession>A0A4X2LKX0</accession>
<dbReference type="PANTHER" id="PTHR19944">
    <property type="entry name" value="MHC CLASS II-RELATED"/>
    <property type="match status" value="1"/>
</dbReference>
<evidence type="ECO:0000256" key="8">
    <source>
        <dbReference type="ARBA" id="ARBA00023180"/>
    </source>
</evidence>
<proteinExistence type="predicted"/>
<keyword evidence="5" id="KW-1064">Adaptive immunity</keyword>
<keyword evidence="8" id="KW-0325">Glycoprotein</keyword>
<protein>
    <recommendedName>
        <fullName evidence="10">MHC class II beta chain N-terminal domain-containing protein</fullName>
    </recommendedName>
</protein>
<evidence type="ECO:0000256" key="4">
    <source>
        <dbReference type="ARBA" id="ARBA00022989"/>
    </source>
</evidence>
<evidence type="ECO:0000313" key="11">
    <source>
        <dbReference type="Ensembl" id="ENSVURP00010025709.1"/>
    </source>
</evidence>
<evidence type="ECO:0000313" key="12">
    <source>
        <dbReference type="Proteomes" id="UP000314987"/>
    </source>
</evidence>
<evidence type="ECO:0000256" key="6">
    <source>
        <dbReference type="ARBA" id="ARBA00023136"/>
    </source>
</evidence>
<evidence type="ECO:0000259" key="10">
    <source>
        <dbReference type="SMART" id="SM00921"/>
    </source>
</evidence>
<evidence type="ECO:0000256" key="3">
    <source>
        <dbReference type="ARBA" id="ARBA00022859"/>
    </source>
</evidence>
<name>A0A4X2LKX0_VOMUR</name>
<dbReference type="GO" id="GO:0042613">
    <property type="term" value="C:MHC class II protein complex"/>
    <property type="evidence" value="ECO:0007669"/>
    <property type="project" value="UniProtKB-KW"/>
</dbReference>
<keyword evidence="9" id="KW-0491">MHC II</keyword>
<evidence type="ECO:0000256" key="1">
    <source>
        <dbReference type="ARBA" id="ARBA00004479"/>
    </source>
</evidence>
<dbReference type="SMART" id="SM00921">
    <property type="entry name" value="MHC_II_beta"/>
    <property type="match status" value="1"/>
</dbReference>
<dbReference type="GO" id="GO:0002250">
    <property type="term" value="P:adaptive immune response"/>
    <property type="evidence" value="ECO:0007669"/>
    <property type="project" value="UniProtKB-KW"/>
</dbReference>
<reference evidence="11" key="2">
    <citation type="submission" date="2025-08" db="UniProtKB">
        <authorList>
            <consortium name="Ensembl"/>
        </authorList>
    </citation>
    <scope>IDENTIFICATION</scope>
</reference>
<evidence type="ECO:0000256" key="2">
    <source>
        <dbReference type="ARBA" id="ARBA00022692"/>
    </source>
</evidence>
<evidence type="ECO:0000256" key="5">
    <source>
        <dbReference type="ARBA" id="ARBA00023130"/>
    </source>
</evidence>
<evidence type="ECO:0000256" key="7">
    <source>
        <dbReference type="ARBA" id="ARBA00023157"/>
    </source>
</evidence>
<dbReference type="PANTHER" id="PTHR19944:SF99">
    <property type="entry name" value="HLA CLASS II HISTOCOMPATIBILITY ANTIGEN, DRB1 BETA CHAIN"/>
    <property type="match status" value="1"/>
</dbReference>
<dbReference type="InterPro" id="IPR050160">
    <property type="entry name" value="MHC/Immunoglobulin"/>
</dbReference>
<keyword evidence="3" id="KW-0391">Immunity</keyword>
<dbReference type="FunFam" id="3.10.320.10:FF:000001">
    <property type="entry name" value="HLA class II histocompatibility antigen, DRB1-1 beta chain"/>
    <property type="match status" value="1"/>
</dbReference>
<gene>
    <name evidence="11" type="primary">LOC114028643</name>
</gene>
<dbReference type="InterPro" id="IPR014745">
    <property type="entry name" value="MHC_II_a/b_N"/>
</dbReference>
<keyword evidence="7" id="KW-1015">Disulfide bond</keyword>
<dbReference type="InterPro" id="IPR011162">
    <property type="entry name" value="MHC_I/II-like_Ag-recog"/>
</dbReference>
<keyword evidence="12" id="KW-1185">Reference proteome</keyword>
<organism evidence="11 12">
    <name type="scientific">Vombatus ursinus</name>
    <name type="common">Common wombat</name>
    <dbReference type="NCBI Taxonomy" id="29139"/>
    <lineage>
        <taxon>Eukaryota</taxon>
        <taxon>Metazoa</taxon>
        <taxon>Chordata</taxon>
        <taxon>Craniata</taxon>
        <taxon>Vertebrata</taxon>
        <taxon>Euteleostomi</taxon>
        <taxon>Mammalia</taxon>
        <taxon>Metatheria</taxon>
        <taxon>Diprotodontia</taxon>
        <taxon>Vombatidae</taxon>
        <taxon>Vombatus</taxon>
    </lineage>
</organism>
<dbReference type="Proteomes" id="UP000314987">
    <property type="component" value="Unassembled WGS sequence"/>
</dbReference>
<dbReference type="GeneTree" id="ENSGT00940000154993"/>
<comment type="subcellular location">
    <subcellularLocation>
        <location evidence="1">Membrane</location>
        <topology evidence="1">Single-pass type I membrane protein</topology>
    </subcellularLocation>
</comment>
<dbReference type="InterPro" id="IPR000353">
    <property type="entry name" value="MHC_II_b_N"/>
</dbReference>
<evidence type="ECO:0000256" key="9">
    <source>
        <dbReference type="ARBA" id="ARBA00023182"/>
    </source>
</evidence>
<keyword evidence="2" id="KW-0812">Transmembrane</keyword>
<dbReference type="STRING" id="29139.ENSVURP00010025709"/>
<sequence>EAATTQQVDRTGLGTCRSGFQSCLHPGFAVRLRESRLPSLGLRGGGAGHAQEGQPDVGPILVGEAQAVVSDSRAGASVRAASPPPPNPCVPPEHFTEYSTSECYFENGTEHVRFMDRYFYNREEYVRFDSDVGEYRAVTELGRPDAAYWNSRKEFLEDARAAVDTYCRHNYGVSEPFLVRRSGTLDSGSGCSGFCWA</sequence>
<dbReference type="Gene3D" id="3.10.320.10">
    <property type="entry name" value="Class II Histocompatibility Antigen, M Beta Chain, Chain B, domain 1"/>
    <property type="match status" value="1"/>
</dbReference>
<reference evidence="11" key="3">
    <citation type="submission" date="2025-09" db="UniProtKB">
        <authorList>
            <consortium name="Ensembl"/>
        </authorList>
    </citation>
    <scope>IDENTIFICATION</scope>
</reference>
<keyword evidence="6" id="KW-0472">Membrane</keyword>
<dbReference type="AlphaFoldDB" id="A0A4X2LKX0"/>
<dbReference type="Pfam" id="PF00969">
    <property type="entry name" value="MHC_II_beta"/>
    <property type="match status" value="1"/>
</dbReference>
<reference evidence="12" key="1">
    <citation type="submission" date="2018-12" db="EMBL/GenBank/DDBJ databases">
        <authorList>
            <person name="Yazar S."/>
        </authorList>
    </citation>
    <scope>NUCLEOTIDE SEQUENCE [LARGE SCALE GENOMIC DNA]</scope>
</reference>
<feature type="domain" description="MHC class II beta chain N-terminal" evidence="10">
    <location>
        <begin position="101"/>
        <end position="175"/>
    </location>
</feature>
<keyword evidence="4" id="KW-1133">Transmembrane helix</keyword>
<dbReference type="Ensembl" id="ENSVURT00010029275.1">
    <property type="protein sequence ID" value="ENSVURP00010025709.1"/>
    <property type="gene ID" value="ENSVURG00010019695.1"/>
</dbReference>
<dbReference type="SUPFAM" id="SSF54452">
    <property type="entry name" value="MHC antigen-recognition domain"/>
    <property type="match status" value="1"/>
</dbReference>
<dbReference type="GO" id="GO:0002504">
    <property type="term" value="P:antigen processing and presentation of peptide or polysaccharide antigen via MHC class II"/>
    <property type="evidence" value="ECO:0007669"/>
    <property type="project" value="UniProtKB-KW"/>
</dbReference>